<gene>
    <name evidence="2" type="ORF">F1609_25290</name>
</gene>
<organism evidence="2 3">
    <name type="scientific">Massilia aquatica</name>
    <dbReference type="NCBI Taxonomy" id="2609000"/>
    <lineage>
        <taxon>Bacteria</taxon>
        <taxon>Pseudomonadati</taxon>
        <taxon>Pseudomonadota</taxon>
        <taxon>Betaproteobacteria</taxon>
        <taxon>Burkholderiales</taxon>
        <taxon>Oxalobacteraceae</taxon>
        <taxon>Telluria group</taxon>
        <taxon>Massilia</taxon>
    </lineage>
</organism>
<sequence length="146" mass="16274">MRMMRTCTLAAVLAALAAPPSMAGTNAGSAVLGRWTVTGTAGAQETTSLSSDEVDKLVGTEFVVTAESVQFAGEKCDKPTFKQSRHNTTNFFWREFKLDPGSMRLPDRVTEIAIDCLLPSPITFIYFRDQRHIVFFWRGFFLDAKR</sequence>
<accession>A0ABX0MF98</accession>
<comment type="caution">
    <text evidence="2">The sequence shown here is derived from an EMBL/GenBank/DDBJ whole genome shotgun (WGS) entry which is preliminary data.</text>
</comment>
<dbReference type="EMBL" id="VVIW01000020">
    <property type="protein sequence ID" value="NHZ43462.1"/>
    <property type="molecule type" value="Genomic_DNA"/>
</dbReference>
<protein>
    <recommendedName>
        <fullName evidence="4">Lipocalin-like domain-containing protein</fullName>
    </recommendedName>
</protein>
<keyword evidence="1" id="KW-0732">Signal</keyword>
<feature type="signal peptide" evidence="1">
    <location>
        <begin position="1"/>
        <end position="23"/>
    </location>
</feature>
<dbReference type="RefSeq" id="WP_167079438.1">
    <property type="nucleotide sequence ID" value="NZ_VVIW01000020.1"/>
</dbReference>
<evidence type="ECO:0008006" key="4">
    <source>
        <dbReference type="Google" id="ProtNLM"/>
    </source>
</evidence>
<evidence type="ECO:0000256" key="1">
    <source>
        <dbReference type="SAM" id="SignalP"/>
    </source>
</evidence>
<dbReference type="Proteomes" id="UP000819052">
    <property type="component" value="Unassembled WGS sequence"/>
</dbReference>
<keyword evidence="3" id="KW-1185">Reference proteome</keyword>
<feature type="chain" id="PRO_5046599931" description="Lipocalin-like domain-containing protein" evidence="1">
    <location>
        <begin position="24"/>
        <end position="146"/>
    </location>
</feature>
<evidence type="ECO:0000313" key="3">
    <source>
        <dbReference type="Proteomes" id="UP000819052"/>
    </source>
</evidence>
<evidence type="ECO:0000313" key="2">
    <source>
        <dbReference type="EMBL" id="NHZ43462.1"/>
    </source>
</evidence>
<proteinExistence type="predicted"/>
<reference evidence="2 3" key="1">
    <citation type="submission" date="2019-09" db="EMBL/GenBank/DDBJ databases">
        <title>Taxonomy of Antarctic Massilia spp.: description of Massilia rubra sp. nov., Massilia aquatica sp. nov., Massilia mucilaginosa sp. nov., Massilia frigida sp. nov. isolated from streams, lakes and regoliths.</title>
        <authorList>
            <person name="Holochova P."/>
            <person name="Sedlacek I."/>
            <person name="Kralova S."/>
            <person name="Maslanova I."/>
            <person name="Busse H.-J."/>
            <person name="Stankova E."/>
            <person name="Vrbovska V."/>
            <person name="Kovarovic V."/>
            <person name="Bartak M."/>
            <person name="Svec P."/>
            <person name="Pantucek R."/>
        </authorList>
    </citation>
    <scope>NUCLEOTIDE SEQUENCE [LARGE SCALE GENOMIC DNA]</scope>
    <source>
        <strain evidence="2 3">CCM 8693</strain>
    </source>
</reference>
<name>A0ABX0MF98_9BURK</name>